<dbReference type="GO" id="GO:0045893">
    <property type="term" value="P:positive regulation of DNA-templated transcription"/>
    <property type="evidence" value="ECO:0007669"/>
    <property type="project" value="UniProtKB-ARBA"/>
</dbReference>
<feature type="domain" description="C2H2-type" evidence="15">
    <location>
        <begin position="851"/>
        <end position="878"/>
    </location>
</feature>
<evidence type="ECO:0000259" key="15">
    <source>
        <dbReference type="PROSITE" id="PS50157"/>
    </source>
</evidence>
<feature type="domain" description="C2H2-type" evidence="15">
    <location>
        <begin position="233"/>
        <end position="260"/>
    </location>
</feature>
<feature type="domain" description="C2H2-type" evidence="15">
    <location>
        <begin position="207"/>
        <end position="234"/>
    </location>
</feature>
<evidence type="ECO:0000313" key="17">
    <source>
        <dbReference type="RefSeq" id="XP_013403910.1"/>
    </source>
</evidence>
<dbReference type="PROSITE" id="PS00028">
    <property type="entry name" value="ZINC_FINGER_C2H2_1"/>
    <property type="match status" value="29"/>
</dbReference>
<feature type="domain" description="C2H2-type" evidence="15">
    <location>
        <begin position="1085"/>
        <end position="1112"/>
    </location>
</feature>
<dbReference type="Pfam" id="PF00096">
    <property type="entry name" value="zf-C2H2"/>
    <property type="match status" value="23"/>
</dbReference>
<feature type="domain" description="C2H2-type" evidence="15">
    <location>
        <begin position="619"/>
        <end position="646"/>
    </location>
</feature>
<sequence length="1757" mass="197195">MEDPNSSAYNNMITVVQSDAGGAEVTDTGQTYVISGGTHHDAISGTVQYVISGSDMTQGDATQAYVISGDSAVDGQTYVTINSGGMQEATMDGASAYVINPGTGDQNVYSNIITLVATEQGHLVQTDQIEQENIDPQGQLTQGQLTQVQTSQQQQQSVATVMPRAAPDVIRPPVGKGPFQCDFCEKQFPKWGQLTRHMKTHDEDKPFRCTECESSFNIEDNLRLHMATHSEDLICPECGKKFNRLTSLKGHILVHVKEEILICPECGDEFGTQHQLDKHLIEHREEEDGGAEYTCKHCGQIFHKMSVLRDHMRQHTKVRMTFSQPKYKRNVDRSGFSQRCQYCNKTFQKPSQLTRHIRIHTGERPFKCPHCEKAFNQKGALQTHIAQHEKHKPHKCHLCPMSFTQKGNLRAHLQRVHTDLEEYEGPIYQCEECSCHFRKLGSLNAHMSRVHAEKILDTDACPPQDSSGEPAARNVNDVIQHLLQLSEQTQDNGQQQSQQQQQRQQQQQKQQQSEQMMTGDNSNSDILQQALESTGLTGTEGSQTSTGLGASHSNIVQSSRSGVTTTLSIRDAATGTMKKHIIRKVNGVRWHQCTYCSKEFKKPSDLVRHIRIHTHEKPYKCSQCYRSFAVKSTLTSHLKTHTGIKEFKCAVCDKMFSTPGSLKIHLRLHTGTKPYDCPHCDKKFRTASHRRNHVGSHLRDMHAEAAGITRKVRKVVRRPAKSDLQLPDVPLQEPILITDTGLIQQPPRNSHMFTQYLGEAGSVDRPYKCGYCSRGFKKSSHLKQHIRSHTGEKPYKCLQCHRSFVSSGVLKAHLRTHTGTKNYKCLICDSSFTTNGSLKRHMSTHSEVRPFMCPYCQKTFKTSVNCKKHMKTHRHELAMQAMQQQQQTAQPIRETQEPHREEFVAPMPPQDEQHASSLVLQQELDQQRGMAQQGLGQQDLNQPSLLHDNLDQQLQQTLNQQVLGQQNISQSLLNQQPNLNQLLAQNQFTALQSGNLQSALDSLTTSFPQTTPAIGSSLPSTNMNNILQTREPLLDDGEVDKDDGLLEEEEEEAKKTYRCGYCEKSFKKSSHLKQHVRSHTGEKPYKCLQCGRMFVSMGVLKAHLKTHSGQRDFKCEICNALFTTNGSLTRHMMIHSSIRPFKCMYCEETFRTSVLCKRHMKLHKESIDNEDDGEDEEEGVQKRTRSAVIQFTEEQAAELRKAMPDEHASLSEKILIESAAEKERVSEMDKEPEKEPKYAHACDKCPKSFKKPSDLVRHKRIHTGEKPYACTICSRTFTVKSTLDSHMKTHRPTEKVFKCHVCNSNFSTKGSLKVHMRLHTGAKPFKCPHCDERFRTSGHRKSHIQTHFRPAQPKRRKTSTRHNINTTDMQQVGQVLYNTDQNIQATLGNQVISLDPSLLQQTLMPVSLSIPDQLTATAGNMVTTGTTGGESNISAQVLQGMEGIQLQVSGGTGQAIHITGIDPNLLTQTVQIDANLLQQLQAQGINLSINPNIVTQAFQSTDTNLLAGVQSQVTVTDPSSILVHPMGGQGGQTAQGGAGGIHVGGEEHHFGVEEPAMEESVDTTPANTMELTTDTVTTTDTGDDHLQDAMEATSTDPDRPFLCQICNKTFKRLPHLKEHMQSHLGQNRARPTPYQCEQCGKSFNKPSQLERHVRIHTGERPFQCDLCPKAFNQKNALQMHLKKHSGEKPHTCSYCDMSFTQKGNLKVHIKRAHHRDMVDSMNLPKDVPNLETVLEEGEGHQSVTDFSGVVGDLWSSN</sequence>
<keyword evidence="4" id="KW-0479">Metal-binding</keyword>
<evidence type="ECO:0000256" key="11">
    <source>
        <dbReference type="ARBA" id="ARBA00023242"/>
    </source>
</evidence>
<keyword evidence="9" id="KW-0238">DNA-binding</keyword>
<feature type="domain" description="C2H2-type" evidence="15">
    <location>
        <begin position="1690"/>
        <end position="1718"/>
    </location>
</feature>
<feature type="domain" description="C2H2-type" evidence="15">
    <location>
        <begin position="338"/>
        <end position="365"/>
    </location>
</feature>
<feature type="domain" description="C2H2-type" evidence="15">
    <location>
        <begin position="591"/>
        <end position="618"/>
    </location>
</feature>
<accession>A0A1S3J0D9</accession>
<dbReference type="FunFam" id="3.30.160.60:FF:001818">
    <property type="entry name" value="GDNF-inducible zinc finger protein 1 isoform X1"/>
    <property type="match status" value="1"/>
</dbReference>
<dbReference type="PROSITE" id="PS50157">
    <property type="entry name" value="ZINC_FINGER_C2H2_2"/>
    <property type="match status" value="29"/>
</dbReference>
<evidence type="ECO:0000313" key="16">
    <source>
        <dbReference type="Proteomes" id="UP000085678"/>
    </source>
</evidence>
<feature type="domain" description="C2H2-type" evidence="15">
    <location>
        <begin position="1634"/>
        <end position="1661"/>
    </location>
</feature>
<evidence type="ECO:0000256" key="3">
    <source>
        <dbReference type="ARBA" id="ARBA00006991"/>
    </source>
</evidence>
<feature type="domain" description="C2H2-type" evidence="15">
    <location>
        <begin position="1141"/>
        <end position="1163"/>
    </location>
</feature>
<comment type="similarity">
    <text evidence="3">Belongs to the krueppel C2H2-type zinc-finger protein family.</text>
</comment>
<feature type="domain" description="C2H2-type" evidence="15">
    <location>
        <begin position="394"/>
        <end position="422"/>
    </location>
</feature>
<gene>
    <name evidence="17" type="primary">LOC106169102</name>
</gene>
<dbReference type="FunFam" id="3.30.160.60:FF:000597">
    <property type="entry name" value="zinc finger protein 236 isoform X3"/>
    <property type="match status" value="1"/>
</dbReference>
<dbReference type="FunFam" id="3.30.160.60:FF:000744">
    <property type="entry name" value="zinc finger E-box-binding homeobox 1"/>
    <property type="match status" value="1"/>
</dbReference>
<evidence type="ECO:0000256" key="5">
    <source>
        <dbReference type="ARBA" id="ARBA00022737"/>
    </source>
</evidence>
<keyword evidence="8" id="KW-0805">Transcription regulation</keyword>
<dbReference type="InParanoid" id="A0A1S3J0D9"/>
<protein>
    <recommendedName>
        <fullName evidence="12">Zinc finger protein 865</fullName>
    </recommendedName>
</protein>
<dbReference type="GO" id="GO:0005694">
    <property type="term" value="C:chromosome"/>
    <property type="evidence" value="ECO:0007669"/>
    <property type="project" value="UniProtKB-ARBA"/>
</dbReference>
<evidence type="ECO:0000256" key="4">
    <source>
        <dbReference type="ARBA" id="ARBA00022723"/>
    </source>
</evidence>
<evidence type="ECO:0000256" key="14">
    <source>
        <dbReference type="SAM" id="MobiDB-lite"/>
    </source>
</evidence>
<feature type="domain" description="C2H2-type" evidence="15">
    <location>
        <begin position="795"/>
        <end position="822"/>
    </location>
</feature>
<feature type="domain" description="C2H2-type" evidence="15">
    <location>
        <begin position="261"/>
        <end position="288"/>
    </location>
</feature>
<dbReference type="Pfam" id="PF13912">
    <property type="entry name" value="zf-C2H2_6"/>
    <property type="match status" value="2"/>
</dbReference>
<dbReference type="FunFam" id="3.30.160.60:FF:001480">
    <property type="entry name" value="Si:cabz01071911.3"/>
    <property type="match status" value="1"/>
</dbReference>
<feature type="domain" description="C2H2-type" evidence="15">
    <location>
        <begin position="1057"/>
        <end position="1084"/>
    </location>
</feature>
<dbReference type="RefSeq" id="XP_013403910.1">
    <property type="nucleotide sequence ID" value="XM_013548456.1"/>
</dbReference>
<feature type="domain" description="C2H2-type" evidence="15">
    <location>
        <begin position="293"/>
        <end position="320"/>
    </location>
</feature>
<dbReference type="FunFam" id="3.30.160.60:FF:000226">
    <property type="entry name" value="Zinc finger protein 236 variant"/>
    <property type="match status" value="3"/>
</dbReference>
<dbReference type="Gene3D" id="3.30.160.60">
    <property type="entry name" value="Classic Zinc Finger"/>
    <property type="match status" value="26"/>
</dbReference>
<evidence type="ECO:0000256" key="1">
    <source>
        <dbReference type="ARBA" id="ARBA00003767"/>
    </source>
</evidence>
<dbReference type="SMART" id="SM00451">
    <property type="entry name" value="ZnF_U1"/>
    <property type="match status" value="5"/>
</dbReference>
<evidence type="ECO:0000256" key="8">
    <source>
        <dbReference type="ARBA" id="ARBA00023015"/>
    </source>
</evidence>
<comment type="subcellular location">
    <subcellularLocation>
        <location evidence="2">Nucleus</location>
    </subcellularLocation>
</comment>
<dbReference type="GO" id="GO:0005634">
    <property type="term" value="C:nucleus"/>
    <property type="evidence" value="ECO:0007669"/>
    <property type="project" value="UniProtKB-SubCell"/>
</dbReference>
<feature type="domain" description="C2H2-type" evidence="15">
    <location>
        <begin position="179"/>
        <end position="206"/>
    </location>
</feature>
<reference evidence="17" key="1">
    <citation type="submission" date="2025-08" db="UniProtKB">
        <authorList>
            <consortium name="RefSeq"/>
        </authorList>
    </citation>
    <scope>IDENTIFICATION</scope>
    <source>
        <tissue evidence="17">Gonads</tissue>
    </source>
</reference>
<organism evidence="16 17">
    <name type="scientific">Lingula anatina</name>
    <name type="common">Brachiopod</name>
    <name type="synonym">Lingula unguis</name>
    <dbReference type="NCBI Taxonomy" id="7574"/>
    <lineage>
        <taxon>Eukaryota</taxon>
        <taxon>Metazoa</taxon>
        <taxon>Spiralia</taxon>
        <taxon>Lophotrochozoa</taxon>
        <taxon>Brachiopoda</taxon>
        <taxon>Linguliformea</taxon>
        <taxon>Lingulata</taxon>
        <taxon>Lingulida</taxon>
        <taxon>Linguloidea</taxon>
        <taxon>Lingulidae</taxon>
        <taxon>Lingula</taxon>
    </lineage>
</organism>
<dbReference type="FunFam" id="3.30.160.60:FF:000130">
    <property type="entry name" value="Spalt-like transcription factor 4"/>
    <property type="match status" value="1"/>
</dbReference>
<feature type="domain" description="C2H2-type" evidence="15">
    <location>
        <begin position="675"/>
        <end position="702"/>
    </location>
</feature>
<dbReference type="GO" id="GO:0008270">
    <property type="term" value="F:zinc ion binding"/>
    <property type="evidence" value="ECO:0007669"/>
    <property type="project" value="UniProtKB-KW"/>
</dbReference>
<dbReference type="InterPro" id="IPR013087">
    <property type="entry name" value="Znf_C2H2_type"/>
</dbReference>
<dbReference type="InterPro" id="IPR051643">
    <property type="entry name" value="Transcr_Reg_ZincFinger"/>
</dbReference>
<evidence type="ECO:0000256" key="13">
    <source>
        <dbReference type="PROSITE-ProRule" id="PRU00042"/>
    </source>
</evidence>
<evidence type="ECO:0000256" key="12">
    <source>
        <dbReference type="ARBA" id="ARBA00068876"/>
    </source>
</evidence>
<proteinExistence type="inferred from homology"/>
<dbReference type="SUPFAM" id="SSF57667">
    <property type="entry name" value="beta-beta-alpha zinc fingers"/>
    <property type="match status" value="16"/>
</dbReference>
<feature type="region of interest" description="Disordered" evidence="14">
    <location>
        <begin position="1338"/>
        <end position="1360"/>
    </location>
</feature>
<dbReference type="GeneID" id="106169102"/>
<dbReference type="PANTHER" id="PTHR24396:SF19">
    <property type="entry name" value="FI01119P"/>
    <property type="match status" value="1"/>
</dbReference>
<dbReference type="FunFam" id="3.30.160.60:FF:000184">
    <property type="entry name" value="Zinc finger protein 333"/>
    <property type="match status" value="1"/>
</dbReference>
<name>A0A1S3J0D9_LINAN</name>
<feature type="domain" description="C2H2-type" evidence="15">
    <location>
        <begin position="1113"/>
        <end position="1140"/>
    </location>
</feature>
<comment type="function">
    <text evidence="1">May be involved in transcriptional regulation.</text>
</comment>
<dbReference type="GO" id="GO:0000978">
    <property type="term" value="F:RNA polymerase II cis-regulatory region sequence-specific DNA binding"/>
    <property type="evidence" value="ECO:0007669"/>
    <property type="project" value="TreeGrafter"/>
</dbReference>
<feature type="domain" description="C2H2-type" evidence="15">
    <location>
        <begin position="823"/>
        <end position="850"/>
    </location>
</feature>
<feature type="compositionally biased region" description="Low complexity" evidence="14">
    <location>
        <begin position="488"/>
        <end position="515"/>
    </location>
</feature>
<dbReference type="FunFam" id="3.30.160.60:FF:000301">
    <property type="entry name" value="Zinc finger protein 236"/>
    <property type="match status" value="1"/>
</dbReference>
<keyword evidence="5" id="KW-0677">Repeat</keyword>
<dbReference type="InterPro" id="IPR003604">
    <property type="entry name" value="Matrin/U1-like-C_Znf_C2H2"/>
</dbReference>
<keyword evidence="16" id="KW-1185">Reference proteome</keyword>
<dbReference type="Proteomes" id="UP000085678">
    <property type="component" value="Unplaced"/>
</dbReference>
<dbReference type="FunFam" id="3.30.160.60:FF:000733">
    <property type="entry name" value="Zinc finger protein 236 variant"/>
    <property type="match status" value="1"/>
</dbReference>
<dbReference type="KEGG" id="lak:106169102"/>
<feature type="domain" description="C2H2-type" evidence="15">
    <location>
        <begin position="1662"/>
        <end position="1689"/>
    </location>
</feature>
<keyword evidence="11" id="KW-0539">Nucleus</keyword>
<keyword evidence="6 13" id="KW-0863">Zinc-finger</keyword>
<evidence type="ECO:0000256" key="6">
    <source>
        <dbReference type="ARBA" id="ARBA00022771"/>
    </source>
</evidence>
<dbReference type="FunFam" id="3.30.160.60:FF:000385">
    <property type="entry name" value="Zinc finger protein 236 variant"/>
    <property type="match status" value="1"/>
</dbReference>
<dbReference type="FunFam" id="3.30.160.60:FF:000100">
    <property type="entry name" value="Zinc finger 45-like"/>
    <property type="match status" value="1"/>
</dbReference>
<keyword evidence="10" id="KW-0804">Transcription</keyword>
<dbReference type="FunFam" id="3.30.160.60:FF:000446">
    <property type="entry name" value="Zinc finger protein"/>
    <property type="match status" value="1"/>
</dbReference>
<dbReference type="InterPro" id="IPR036236">
    <property type="entry name" value="Znf_C2H2_sf"/>
</dbReference>
<dbReference type="FunFam" id="3.30.160.60:FF:000264">
    <property type="entry name" value="Zinc finger protein 236"/>
    <property type="match status" value="2"/>
</dbReference>
<dbReference type="GO" id="GO:0000981">
    <property type="term" value="F:DNA-binding transcription factor activity, RNA polymerase II-specific"/>
    <property type="evidence" value="ECO:0007669"/>
    <property type="project" value="TreeGrafter"/>
</dbReference>
<feature type="domain" description="C2H2-type" evidence="15">
    <location>
        <begin position="767"/>
        <end position="794"/>
    </location>
</feature>
<keyword evidence="7" id="KW-0862">Zinc</keyword>
<feature type="domain" description="C2H2-type" evidence="15">
    <location>
        <begin position="428"/>
        <end position="452"/>
    </location>
</feature>
<feature type="region of interest" description="Disordered" evidence="14">
    <location>
        <begin position="536"/>
        <end position="563"/>
    </location>
</feature>
<evidence type="ECO:0000256" key="10">
    <source>
        <dbReference type="ARBA" id="ARBA00023163"/>
    </source>
</evidence>
<evidence type="ECO:0000256" key="2">
    <source>
        <dbReference type="ARBA" id="ARBA00004123"/>
    </source>
</evidence>
<feature type="domain" description="C2H2-type" evidence="15">
    <location>
        <begin position="1325"/>
        <end position="1352"/>
    </location>
</feature>
<dbReference type="PANTHER" id="PTHR24396">
    <property type="entry name" value="ZINC FINGER PROTEIN"/>
    <property type="match status" value="1"/>
</dbReference>
<evidence type="ECO:0000256" key="9">
    <source>
        <dbReference type="ARBA" id="ARBA00023125"/>
    </source>
</evidence>
<dbReference type="FunFam" id="3.30.160.60:FF:000145">
    <property type="entry name" value="Zinc finger protein 574"/>
    <property type="match status" value="1"/>
</dbReference>
<dbReference type="OrthoDB" id="6077919at2759"/>
<feature type="domain" description="C2H2-type" evidence="15">
    <location>
        <begin position="1601"/>
        <end position="1628"/>
    </location>
</feature>
<dbReference type="SMART" id="SM00355">
    <property type="entry name" value="ZnF_C2H2"/>
    <property type="match status" value="29"/>
</dbReference>
<dbReference type="FunFam" id="3.30.160.60:FF:000376">
    <property type="entry name" value="Zinc finger protein 236"/>
    <property type="match status" value="2"/>
</dbReference>
<dbReference type="FunFam" id="3.30.160.60:FF:002349">
    <property type="entry name" value="Zinc finger and BTB domain-containing 40"/>
    <property type="match status" value="1"/>
</dbReference>
<feature type="domain" description="C2H2-type" evidence="15">
    <location>
        <begin position="1268"/>
        <end position="1295"/>
    </location>
</feature>
<feature type="domain" description="C2H2-type" evidence="15">
    <location>
        <begin position="1240"/>
        <end position="1267"/>
    </location>
</feature>
<dbReference type="FunFam" id="3.30.160.60:FF:001732">
    <property type="entry name" value="Zgc:162936"/>
    <property type="match status" value="1"/>
</dbReference>
<feature type="domain" description="C2H2-type" evidence="15">
    <location>
        <begin position="647"/>
        <end position="674"/>
    </location>
</feature>
<evidence type="ECO:0000256" key="7">
    <source>
        <dbReference type="ARBA" id="ARBA00022833"/>
    </source>
</evidence>
<feature type="region of interest" description="Disordered" evidence="14">
    <location>
        <begin position="488"/>
        <end position="521"/>
    </location>
</feature>
<dbReference type="FunFam" id="3.30.160.60:FF:000573">
    <property type="entry name" value="Putative zinc finger protein 236"/>
    <property type="match status" value="1"/>
</dbReference>
<feature type="domain" description="C2H2-type" evidence="15">
    <location>
        <begin position="366"/>
        <end position="393"/>
    </location>
</feature>
<feature type="domain" description="C2H2-type" evidence="15">
    <location>
        <begin position="1297"/>
        <end position="1324"/>
    </location>
</feature>